<dbReference type="EMBL" id="BT074881">
    <property type="protein sequence ID" value="ACO09305.1"/>
    <property type="molecule type" value="mRNA"/>
</dbReference>
<comment type="similarity">
    <text evidence="1 2">Belongs to the small heat shock protein (HSP20) family.</text>
</comment>
<dbReference type="PANTHER" id="PTHR45640">
    <property type="entry name" value="HEAT SHOCK PROTEIN HSP-12.2-RELATED"/>
    <property type="match status" value="1"/>
</dbReference>
<name>C1BJV2_OSMMO</name>
<reference evidence="4" key="1">
    <citation type="submission" date="2009-03" db="EMBL/GenBank/DDBJ databases">
        <title>Osmerus mordax full-length cDNAs.</title>
        <authorList>
            <person name="von Schalburg K."/>
            <person name="Leong J."/>
            <person name="Cooper G."/>
            <person name="Davidson W.S."/>
            <person name="Koop B.F."/>
        </authorList>
    </citation>
    <scope>NUCLEOTIDE SEQUENCE</scope>
    <source>
        <tissue evidence="4">Brain</tissue>
    </source>
</reference>
<dbReference type="Gene3D" id="2.60.40.790">
    <property type="match status" value="1"/>
</dbReference>
<dbReference type="GO" id="GO:0051082">
    <property type="term" value="F:unfolded protein binding"/>
    <property type="evidence" value="ECO:0007669"/>
    <property type="project" value="TreeGrafter"/>
</dbReference>
<dbReference type="GO" id="GO:0005634">
    <property type="term" value="C:nucleus"/>
    <property type="evidence" value="ECO:0007669"/>
    <property type="project" value="TreeGrafter"/>
</dbReference>
<proteinExistence type="evidence at transcript level"/>
<dbReference type="AlphaFoldDB" id="C1BJV2"/>
<evidence type="ECO:0000313" key="4">
    <source>
        <dbReference type="EMBL" id="ACO09305.1"/>
    </source>
</evidence>
<evidence type="ECO:0000256" key="2">
    <source>
        <dbReference type="RuleBase" id="RU003616"/>
    </source>
</evidence>
<evidence type="ECO:0000259" key="3">
    <source>
        <dbReference type="PROSITE" id="PS01031"/>
    </source>
</evidence>
<evidence type="ECO:0000256" key="1">
    <source>
        <dbReference type="PROSITE-ProRule" id="PRU00285"/>
    </source>
</evidence>
<dbReference type="SUPFAM" id="SSF49764">
    <property type="entry name" value="HSP20-like chaperones"/>
    <property type="match status" value="1"/>
</dbReference>
<dbReference type="PRINTS" id="PR00299">
    <property type="entry name" value="ACRYSTALLIN"/>
</dbReference>
<dbReference type="PANTHER" id="PTHR45640:SF7">
    <property type="entry name" value="HEAT SHOCK PROTEIN BETA-1"/>
    <property type="match status" value="1"/>
</dbReference>
<feature type="domain" description="SHSP" evidence="3">
    <location>
        <begin position="86"/>
        <end position="198"/>
    </location>
</feature>
<dbReference type="Pfam" id="PF00011">
    <property type="entry name" value="HSP20"/>
    <property type="match status" value="1"/>
</dbReference>
<dbReference type="GO" id="GO:0009408">
    <property type="term" value="P:response to heat"/>
    <property type="evidence" value="ECO:0007669"/>
    <property type="project" value="TreeGrafter"/>
</dbReference>
<dbReference type="InterPro" id="IPR001436">
    <property type="entry name" value="Alpha-crystallin/sHSP_animal"/>
</dbReference>
<protein>
    <submittedName>
        <fullName evidence="4">Heat-shock protein beta-1</fullName>
    </submittedName>
</protein>
<accession>C1BJV2</accession>
<dbReference type="GO" id="GO:0043066">
    <property type="term" value="P:negative regulation of apoptotic process"/>
    <property type="evidence" value="ECO:0007669"/>
    <property type="project" value="TreeGrafter"/>
</dbReference>
<dbReference type="GO" id="GO:0005737">
    <property type="term" value="C:cytoplasm"/>
    <property type="evidence" value="ECO:0007669"/>
    <property type="project" value="TreeGrafter"/>
</dbReference>
<sequence length="205" mass="23055">MTDGGKIIPRPLFRRDVDWDPCREWTETGRMFDQDFSIPLFLEAGDLSWIDWAKSRMASSTWLGYMRSPHFSPSLAHPPAVGVHRPLVPLITGESEIRSSQDGWKVNLDANQFSPEEITIVVKGDFLEIVGKHKERQDEHGTISRCFTRKYKLPQGVNLQHISSSLNSEGVLCVEAPTPGTTSLSLPSTDIIIPIQIKQEVESDK</sequence>
<gene>
    <name evidence="4" type="primary">HSPB1</name>
</gene>
<dbReference type="InterPro" id="IPR002068">
    <property type="entry name" value="A-crystallin/Hsp20_dom"/>
</dbReference>
<dbReference type="PROSITE" id="PS01031">
    <property type="entry name" value="SHSP"/>
    <property type="match status" value="1"/>
</dbReference>
<dbReference type="GO" id="GO:0042026">
    <property type="term" value="P:protein refolding"/>
    <property type="evidence" value="ECO:0007669"/>
    <property type="project" value="TreeGrafter"/>
</dbReference>
<organism evidence="4">
    <name type="scientific">Osmerus mordax</name>
    <name type="common">Rainbow smelt</name>
    <name type="synonym">Atherina mordax</name>
    <dbReference type="NCBI Taxonomy" id="8014"/>
    <lineage>
        <taxon>Eukaryota</taxon>
        <taxon>Metazoa</taxon>
        <taxon>Chordata</taxon>
        <taxon>Craniata</taxon>
        <taxon>Vertebrata</taxon>
        <taxon>Euteleostomi</taxon>
        <taxon>Actinopterygii</taxon>
        <taxon>Neopterygii</taxon>
        <taxon>Teleostei</taxon>
        <taxon>Stomiati</taxon>
        <taxon>Osmeriformes</taxon>
        <taxon>Osmeridae</taxon>
        <taxon>Osmerus</taxon>
    </lineage>
</organism>
<dbReference type="InterPro" id="IPR008978">
    <property type="entry name" value="HSP20-like_chaperone"/>
</dbReference>